<name>A0ABQ0A945_9GAMM</name>
<sequence length="304" mass="33963">MKGDIPLFDLSNPQPDPTALGVRVGPGSQVEEQALTYLTMPKEMDTFDIPMLPEHHEISRFPLLDKLLDELQNALDLRAQVEVLAAETGFIALDVLEPEACGLLYQTLGDGEVAIVINADDNNEKIRVQETSLAGVWWLQKVAADDSVISQWIEVGAIPTDVELRTRKSDFNFDQLNENLPADILNAGPVIYELLDKAKEHYRSPRSQAHVINLSLLPFPPEDHVFLYERLGHGKVSVLSRGYGNCRITSTEVPGIWRVQYFNSTDQLILDTFEVIAVPQVACAAIEDIEDSAQRLREIHEALK</sequence>
<evidence type="ECO:0000313" key="3">
    <source>
        <dbReference type="EMBL" id="GAA6168169.1"/>
    </source>
</evidence>
<comment type="similarity">
    <text evidence="1">Belongs to the HupH/HyaF family.</text>
</comment>
<dbReference type="Proteomes" id="UP001465153">
    <property type="component" value="Unassembled WGS sequence"/>
</dbReference>
<dbReference type="Gene3D" id="3.30.1370.140">
    <property type="entry name" value="HupH hydrogenase expression protein, C-terminal domain"/>
    <property type="match status" value="2"/>
</dbReference>
<feature type="domain" description="HupH hydrogenase expression protein C-terminal" evidence="2">
    <location>
        <begin position="185"/>
        <end position="302"/>
    </location>
</feature>
<evidence type="ECO:0000256" key="1">
    <source>
        <dbReference type="ARBA" id="ARBA00010832"/>
    </source>
</evidence>
<accession>A0ABQ0A945</accession>
<evidence type="ECO:0000313" key="4">
    <source>
        <dbReference type="Proteomes" id="UP001465153"/>
    </source>
</evidence>
<reference evidence="3 4" key="1">
    <citation type="submission" date="2024-04" db="EMBL/GenBank/DDBJ databases">
        <title>Draft genome sequence of Sessilibacter corallicola NBRC 116591.</title>
        <authorList>
            <person name="Miyakawa T."/>
            <person name="Kusuya Y."/>
            <person name="Miura T."/>
        </authorList>
    </citation>
    <scope>NUCLEOTIDE SEQUENCE [LARGE SCALE GENOMIC DNA]</scope>
    <source>
        <strain evidence="3 4">KU-00831-HH</strain>
    </source>
</reference>
<dbReference type="RefSeq" id="WP_233090485.1">
    <property type="nucleotide sequence ID" value="NZ_BAABWN010000006.1"/>
</dbReference>
<feature type="domain" description="HupH hydrogenase expression protein C-terminal" evidence="2">
    <location>
        <begin position="67"/>
        <end position="162"/>
    </location>
</feature>
<gene>
    <name evidence="3" type="ORF">NBRC116591_19800</name>
</gene>
<organism evidence="3 4">
    <name type="scientific">Sessilibacter corallicola</name>
    <dbReference type="NCBI Taxonomy" id="2904075"/>
    <lineage>
        <taxon>Bacteria</taxon>
        <taxon>Pseudomonadati</taxon>
        <taxon>Pseudomonadota</taxon>
        <taxon>Gammaproteobacteria</taxon>
        <taxon>Cellvibrionales</taxon>
        <taxon>Cellvibrionaceae</taxon>
        <taxon>Sessilibacter</taxon>
    </lineage>
</organism>
<keyword evidence="4" id="KW-1185">Reference proteome</keyword>
<dbReference type="EMBL" id="BAABWN010000006">
    <property type="protein sequence ID" value="GAA6168169.1"/>
    <property type="molecule type" value="Genomic_DNA"/>
</dbReference>
<comment type="caution">
    <text evidence="3">The sequence shown here is derived from an EMBL/GenBank/DDBJ whole genome shotgun (WGS) entry which is preliminary data.</text>
</comment>
<dbReference type="Pfam" id="PF04809">
    <property type="entry name" value="HupH_C"/>
    <property type="match status" value="2"/>
</dbReference>
<dbReference type="InterPro" id="IPR006894">
    <property type="entry name" value="HupH_Hydgase_express_prot_C"/>
</dbReference>
<proteinExistence type="inferred from homology"/>
<protein>
    <submittedName>
        <fullName evidence="3">Hydrogenase expression/formation protein</fullName>
    </submittedName>
</protein>
<evidence type="ECO:0000259" key="2">
    <source>
        <dbReference type="Pfam" id="PF04809"/>
    </source>
</evidence>
<dbReference type="InterPro" id="IPR038527">
    <property type="entry name" value="HupH_C_sf"/>
</dbReference>